<keyword evidence="3" id="KW-1185">Reference proteome</keyword>
<sequence length="73" mass="8254">MSNGNNRQVIRAEIKYPILAIVVLAAIFAFTSFALGYDQGQLFSIVVGDRAYEENFLHELFHDTRHALGFPCH</sequence>
<dbReference type="Pfam" id="PF09489">
    <property type="entry name" value="CbtB"/>
    <property type="match status" value="1"/>
</dbReference>
<dbReference type="AlphaFoldDB" id="A0A2K5ASK8"/>
<accession>A0A2K5ASK8</accession>
<reference evidence="3" key="1">
    <citation type="submission" date="2018-01" db="EMBL/GenBank/DDBJ databases">
        <authorList>
            <person name="Kerou L M."/>
        </authorList>
    </citation>
    <scope>NUCLEOTIDE SEQUENCE [LARGE SCALE GENOMIC DNA]</scope>
    <source>
        <strain evidence="3">SCU2</strain>
    </source>
</reference>
<dbReference type="Proteomes" id="UP000236248">
    <property type="component" value="Chromosome NCAV"/>
</dbReference>
<evidence type="ECO:0000313" key="3">
    <source>
        <dbReference type="Proteomes" id="UP000236248"/>
    </source>
</evidence>
<keyword evidence="1" id="KW-0812">Transmembrane</keyword>
<gene>
    <name evidence="2" type="ORF">NCAV_1459</name>
</gene>
<evidence type="ECO:0000313" key="2">
    <source>
        <dbReference type="EMBL" id="SPC34625.1"/>
    </source>
</evidence>
<keyword evidence="1" id="KW-0472">Membrane</keyword>
<dbReference type="EMBL" id="LT981265">
    <property type="protein sequence ID" value="SPC34625.1"/>
    <property type="molecule type" value="Genomic_DNA"/>
</dbReference>
<dbReference type="KEGG" id="ncv:NCAV_1459"/>
<dbReference type="InterPro" id="IPR012667">
    <property type="entry name" value="CbtB_put"/>
</dbReference>
<dbReference type="GeneID" id="41595450"/>
<organism evidence="2 3">
    <name type="scientific">Candidatus Nitrosocaldus cavascurensis</name>
    <dbReference type="NCBI Taxonomy" id="2058097"/>
    <lineage>
        <taxon>Archaea</taxon>
        <taxon>Nitrososphaerota</taxon>
        <taxon>Nitrososphaeria</taxon>
        <taxon>Candidatus Nitrosocaldales</taxon>
        <taxon>Candidatus Nitrosocaldaceae</taxon>
        <taxon>Candidatus Nitrosocaldus</taxon>
    </lineage>
</organism>
<feature type="transmembrane region" description="Helical" evidence="1">
    <location>
        <begin position="16"/>
        <end position="37"/>
    </location>
</feature>
<name>A0A2K5ASK8_9ARCH</name>
<keyword evidence="1" id="KW-1133">Transmembrane helix</keyword>
<proteinExistence type="predicted"/>
<dbReference type="RefSeq" id="WP_103286757.1">
    <property type="nucleotide sequence ID" value="NZ_LT981265.1"/>
</dbReference>
<evidence type="ECO:0000256" key="1">
    <source>
        <dbReference type="SAM" id="Phobius"/>
    </source>
</evidence>
<protein>
    <submittedName>
        <fullName evidence="2">Putative cobalt transporter family protein, subunit CbtB</fullName>
    </submittedName>
</protein>